<organism evidence="2 3">
    <name type="scientific">Thiothrix lacustris</name>
    <dbReference type="NCBI Taxonomy" id="525917"/>
    <lineage>
        <taxon>Bacteria</taxon>
        <taxon>Pseudomonadati</taxon>
        <taxon>Pseudomonadota</taxon>
        <taxon>Gammaproteobacteria</taxon>
        <taxon>Thiotrichales</taxon>
        <taxon>Thiotrichaceae</taxon>
        <taxon>Thiothrix</taxon>
    </lineage>
</organism>
<proteinExistence type="predicted"/>
<keyword evidence="3" id="KW-1185">Reference proteome</keyword>
<accession>A0ABY9MK76</accession>
<evidence type="ECO:0000313" key="3">
    <source>
        <dbReference type="Proteomes" id="UP001236657"/>
    </source>
</evidence>
<evidence type="ECO:0000256" key="1">
    <source>
        <dbReference type="SAM" id="MobiDB-lite"/>
    </source>
</evidence>
<name>A0ABY9MK76_9GAMM</name>
<sequence>MVKLGYTQEEGDGSRVKFDNGNATDLINLHKPHPGNEVKAYVIRQVREKLTTGGML</sequence>
<dbReference type="Proteomes" id="UP001236657">
    <property type="component" value="Chromosome"/>
</dbReference>
<protein>
    <submittedName>
        <fullName evidence="2">Type II toxin-antitoxin system HicA family toxin</fullName>
    </submittedName>
</protein>
<reference evidence="2 3" key="1">
    <citation type="submission" date="2023-08" db="EMBL/GenBank/DDBJ databases">
        <title>New molecular markers tilS and rpoB for phylogenetic and monitoring studies of the genus Thiothrix biodiversity.</title>
        <authorList>
            <person name="Ravin N.V."/>
            <person name="Smolyakov D."/>
            <person name="Markov N.D."/>
            <person name="Beletsky A.V."/>
            <person name="Mardanov A.V."/>
            <person name="Rudenko T.S."/>
            <person name="Grabovich M.Y."/>
        </authorList>
    </citation>
    <scope>NUCLEOTIDE SEQUENCE [LARGE SCALE GENOMIC DNA]</scope>
    <source>
        <strain evidence="2 3">MK1</strain>
    </source>
</reference>
<dbReference type="InterPro" id="IPR012933">
    <property type="entry name" value="HicA_mRNA_interferase"/>
</dbReference>
<gene>
    <name evidence="2" type="ORF">RCF98_08835</name>
</gene>
<dbReference type="RefSeq" id="WP_308893073.1">
    <property type="nucleotide sequence ID" value="NZ_CP133218.1"/>
</dbReference>
<dbReference type="EMBL" id="CP133218">
    <property type="protein sequence ID" value="WML89080.1"/>
    <property type="molecule type" value="Genomic_DNA"/>
</dbReference>
<evidence type="ECO:0000313" key="2">
    <source>
        <dbReference type="EMBL" id="WML89080.1"/>
    </source>
</evidence>
<feature type="region of interest" description="Disordered" evidence="1">
    <location>
        <begin position="1"/>
        <end position="21"/>
    </location>
</feature>
<dbReference type="Pfam" id="PF07927">
    <property type="entry name" value="HicA_toxin"/>
    <property type="match status" value="1"/>
</dbReference>